<feature type="transmembrane region" description="Helical" evidence="2">
    <location>
        <begin position="34"/>
        <end position="54"/>
    </location>
</feature>
<name>V6TXP1_GIAIN</name>
<dbReference type="VEuPathDB" id="GiardiaDB:QR46_4961"/>
<dbReference type="Proteomes" id="UP000018040">
    <property type="component" value="Unassembled WGS sequence"/>
</dbReference>
<evidence type="ECO:0000256" key="2">
    <source>
        <dbReference type="SAM" id="Phobius"/>
    </source>
</evidence>
<accession>V6TXP1</accession>
<keyword evidence="2" id="KW-0812">Transmembrane</keyword>
<feature type="non-terminal residue" evidence="3">
    <location>
        <position position="1"/>
    </location>
</feature>
<sequence length="56" mass="5837">VSDSIKVSYTPEEDTGPSDEEDRVSSGSLHKPRLLAATVTGVCVLAAAFLGGAFRE</sequence>
<keyword evidence="2" id="KW-0472">Membrane</keyword>
<reference evidence="3 4" key="2">
    <citation type="journal article" date="2013" name="Genome Biol. Evol.">
        <title>Genome sequencing of Giardia lamblia genotypes A2 and B isolates (DH and GS) and comparative analysis with the genomes of genotypes A1 and E (WB and Pig).</title>
        <authorList>
            <person name="Adam R.D."/>
            <person name="Dahlstrom E.W."/>
            <person name="Martens C.A."/>
            <person name="Bruno D.P."/>
            <person name="Barbian K.D."/>
            <person name="Ricklefs S.M."/>
            <person name="Hernandez M.M."/>
            <person name="Narla N.P."/>
            <person name="Patel R.B."/>
            <person name="Porcella S.F."/>
            <person name="Nash T.E."/>
        </authorList>
    </citation>
    <scope>NUCLEOTIDE SEQUENCE [LARGE SCALE GENOMIC DNA]</scope>
    <source>
        <strain evidence="3 4">GS</strain>
    </source>
</reference>
<proteinExistence type="predicted"/>
<dbReference type="AlphaFoldDB" id="V6TXP1"/>
<evidence type="ECO:0000313" key="3">
    <source>
        <dbReference type="EMBL" id="ESU43137.1"/>
    </source>
</evidence>
<organism evidence="3 4">
    <name type="scientific">Giardia intestinalis</name>
    <name type="common">Giardia lamblia</name>
    <dbReference type="NCBI Taxonomy" id="5741"/>
    <lineage>
        <taxon>Eukaryota</taxon>
        <taxon>Metamonada</taxon>
        <taxon>Diplomonadida</taxon>
        <taxon>Hexamitidae</taxon>
        <taxon>Giardiinae</taxon>
        <taxon>Giardia</taxon>
    </lineage>
</organism>
<gene>
    <name evidence="3" type="ORF">GSB_151235</name>
</gene>
<reference evidence="4" key="1">
    <citation type="submission" date="2012-02" db="EMBL/GenBank/DDBJ databases">
        <title>Genome sequencing of Giardia lamblia Genotypes A2 and B isolates (DH and GS) and comparative analysis with the genomes of Genotypes A1 and E (WB and Pig).</title>
        <authorList>
            <person name="Adam R."/>
            <person name="Dahlstrom E."/>
            <person name="Martens C."/>
            <person name="Bruno D."/>
            <person name="Barbian K."/>
            <person name="Porcella S.F."/>
            <person name="Nash T."/>
        </authorList>
    </citation>
    <scope>NUCLEOTIDE SEQUENCE</scope>
    <source>
        <strain evidence="4">GS</strain>
    </source>
</reference>
<dbReference type="EMBL" id="AHHH01000058">
    <property type="protein sequence ID" value="ESU43137.1"/>
    <property type="molecule type" value="Genomic_DNA"/>
</dbReference>
<feature type="compositionally biased region" description="Acidic residues" evidence="1">
    <location>
        <begin position="11"/>
        <end position="22"/>
    </location>
</feature>
<feature type="region of interest" description="Disordered" evidence="1">
    <location>
        <begin position="1"/>
        <end position="28"/>
    </location>
</feature>
<evidence type="ECO:0000313" key="4">
    <source>
        <dbReference type="Proteomes" id="UP000018040"/>
    </source>
</evidence>
<comment type="caution">
    <text evidence="3">The sequence shown here is derived from an EMBL/GenBank/DDBJ whole genome shotgun (WGS) entry which is preliminary data.</text>
</comment>
<keyword evidence="2" id="KW-1133">Transmembrane helix</keyword>
<dbReference type="OrthoDB" id="300641at2759"/>
<protein>
    <submittedName>
        <fullName evidence="3">Ankyrin repeat protein</fullName>
    </submittedName>
</protein>
<dbReference type="VEuPathDB" id="GiardiaDB:GL50581_3197"/>
<evidence type="ECO:0000256" key="1">
    <source>
        <dbReference type="SAM" id="MobiDB-lite"/>
    </source>
</evidence>